<keyword evidence="2" id="KW-1185">Reference proteome</keyword>
<dbReference type="Proteomes" id="UP000027135">
    <property type="component" value="Unassembled WGS sequence"/>
</dbReference>
<dbReference type="AlphaFoldDB" id="A0A067R1S7"/>
<dbReference type="InParanoid" id="A0A067R1S7"/>
<reference evidence="1 2" key="1">
    <citation type="journal article" date="2014" name="Nat. Commun.">
        <title>Molecular traces of alternative social organization in a termite genome.</title>
        <authorList>
            <person name="Terrapon N."/>
            <person name="Li C."/>
            <person name="Robertson H.M."/>
            <person name="Ji L."/>
            <person name="Meng X."/>
            <person name="Booth W."/>
            <person name="Chen Z."/>
            <person name="Childers C.P."/>
            <person name="Glastad K.M."/>
            <person name="Gokhale K."/>
            <person name="Gowin J."/>
            <person name="Gronenberg W."/>
            <person name="Hermansen R.A."/>
            <person name="Hu H."/>
            <person name="Hunt B.G."/>
            <person name="Huylmans A.K."/>
            <person name="Khalil S.M."/>
            <person name="Mitchell R.D."/>
            <person name="Munoz-Torres M.C."/>
            <person name="Mustard J.A."/>
            <person name="Pan H."/>
            <person name="Reese J.T."/>
            <person name="Scharf M.E."/>
            <person name="Sun F."/>
            <person name="Vogel H."/>
            <person name="Xiao J."/>
            <person name="Yang W."/>
            <person name="Yang Z."/>
            <person name="Yang Z."/>
            <person name="Zhou J."/>
            <person name="Zhu J."/>
            <person name="Brent C.S."/>
            <person name="Elsik C.G."/>
            <person name="Goodisman M.A."/>
            <person name="Liberles D.A."/>
            <person name="Roe R.M."/>
            <person name="Vargo E.L."/>
            <person name="Vilcinskas A."/>
            <person name="Wang J."/>
            <person name="Bornberg-Bauer E."/>
            <person name="Korb J."/>
            <person name="Zhang G."/>
            <person name="Liebig J."/>
        </authorList>
    </citation>
    <scope>NUCLEOTIDE SEQUENCE [LARGE SCALE GENOMIC DNA]</scope>
    <source>
        <tissue evidence="1">Whole organism</tissue>
    </source>
</reference>
<accession>A0A067R1S7</accession>
<protein>
    <submittedName>
        <fullName evidence="1">Uncharacterized protein</fullName>
    </submittedName>
</protein>
<organism evidence="1 2">
    <name type="scientific">Zootermopsis nevadensis</name>
    <name type="common">Dampwood termite</name>
    <dbReference type="NCBI Taxonomy" id="136037"/>
    <lineage>
        <taxon>Eukaryota</taxon>
        <taxon>Metazoa</taxon>
        <taxon>Ecdysozoa</taxon>
        <taxon>Arthropoda</taxon>
        <taxon>Hexapoda</taxon>
        <taxon>Insecta</taxon>
        <taxon>Pterygota</taxon>
        <taxon>Neoptera</taxon>
        <taxon>Polyneoptera</taxon>
        <taxon>Dictyoptera</taxon>
        <taxon>Blattodea</taxon>
        <taxon>Blattoidea</taxon>
        <taxon>Termitoidae</taxon>
        <taxon>Termopsidae</taxon>
        <taxon>Zootermopsis</taxon>
    </lineage>
</organism>
<name>A0A067R1S7_ZOONE</name>
<evidence type="ECO:0000313" key="2">
    <source>
        <dbReference type="Proteomes" id="UP000027135"/>
    </source>
</evidence>
<evidence type="ECO:0000313" key="1">
    <source>
        <dbReference type="EMBL" id="KDR16776.1"/>
    </source>
</evidence>
<proteinExistence type="predicted"/>
<sequence>MGHQWNDTDKEKLKDSEKNVSMCHFVHHKSNMDCPGSDLALHSGKPATNLLCYGIALLSLTQNLVFTRSSHCDILMHQVLKSIEFAKSDDSSDSDRSVHSVSVHDRSNLCLRLPYILVYA</sequence>
<gene>
    <name evidence="1" type="ORF">L798_09305</name>
</gene>
<dbReference type="EMBL" id="KK852777">
    <property type="protein sequence ID" value="KDR16776.1"/>
    <property type="molecule type" value="Genomic_DNA"/>
</dbReference>